<dbReference type="Proteomes" id="UP000630135">
    <property type="component" value="Unassembled WGS sequence"/>
</dbReference>
<comment type="caution">
    <text evidence="2">The sequence shown here is derived from an EMBL/GenBank/DDBJ whole genome shotgun (WGS) entry which is preliminary data.</text>
</comment>
<feature type="domain" description="NAD(P)-binding" evidence="1">
    <location>
        <begin position="14"/>
        <end position="190"/>
    </location>
</feature>
<dbReference type="EMBL" id="BMLZ01000023">
    <property type="protein sequence ID" value="GGP30289.1"/>
    <property type="molecule type" value="Genomic_DNA"/>
</dbReference>
<reference evidence="2" key="4">
    <citation type="submission" date="2023-08" db="EMBL/GenBank/DDBJ databases">
        <authorList>
            <person name="Sun Q."/>
            <person name="Zhou Y."/>
        </authorList>
    </citation>
    <scope>NUCLEOTIDE SEQUENCE</scope>
    <source>
        <strain evidence="3">CGMCC 1.8884</strain>
        <strain evidence="2">CGMCC 1.8885</strain>
    </source>
</reference>
<dbReference type="Gene3D" id="3.40.50.720">
    <property type="entry name" value="NAD(P)-binding Rossmann-like Domain"/>
    <property type="match status" value="1"/>
</dbReference>
<proteinExistence type="predicted"/>
<sequence>MNSTSSPTIAVTAATGKLGQLVVSSLLERGVPADHIVAIVRNPAKAQGLFAPGVQIRQADYNSPEGWDRALAGVQRLLLISSSDLNDRADQHRTVIEEASAAGVELLAYTSLLKADTARMSLAADHQATEKLLTESGVPFVLLRNGWYLENYDLAQALQTGSVLGAAGTGRISAASRKDLAEAAAAALTRDGQAGKVYELAGDEAFSLSELAAELSKQSGKDVQYRNFAPEDYQRTLEGFGLPAPVAQMLVSSDEGVARGELELPNSDLRELIGRPSTSLKEAVASQLAGQQA</sequence>
<evidence type="ECO:0000313" key="3">
    <source>
        <dbReference type="EMBL" id="GGP30289.1"/>
    </source>
</evidence>
<dbReference type="SUPFAM" id="SSF51735">
    <property type="entry name" value="NAD(P)-binding Rossmann-fold domains"/>
    <property type="match status" value="1"/>
</dbReference>
<gene>
    <name evidence="3" type="ORF">GCM10008021_19400</name>
    <name evidence="2" type="ORF">GCM10010914_11350</name>
</gene>
<evidence type="ECO:0000313" key="4">
    <source>
        <dbReference type="Proteomes" id="UP000630135"/>
    </source>
</evidence>
<reference evidence="4" key="3">
    <citation type="journal article" date="2019" name="Int. J. Syst. Evol. Microbiol.">
        <title>The Global Catalogue of Microorganisms (GCM) 10K type strain sequencing project: providing services to taxonomists for standard genome sequencing and annotation.</title>
        <authorList>
            <consortium name="The Broad Institute Genomics Platform"/>
            <consortium name="The Broad Institute Genome Sequencing Center for Infectious Disease"/>
            <person name="Wu L."/>
            <person name="Ma J."/>
        </authorList>
    </citation>
    <scope>NUCLEOTIDE SEQUENCE [LARGE SCALE GENOMIC DNA]</scope>
    <source>
        <strain evidence="4">CGMCC 1.8884</strain>
    </source>
</reference>
<evidence type="ECO:0000259" key="1">
    <source>
        <dbReference type="Pfam" id="PF13460"/>
    </source>
</evidence>
<dbReference type="Proteomes" id="UP000652720">
    <property type="component" value="Unassembled WGS sequence"/>
</dbReference>
<dbReference type="GeneID" id="59165880"/>
<reference evidence="3" key="1">
    <citation type="journal article" date="2014" name="Int. J. Syst. Evol. Microbiol.">
        <title>Complete genome of a new Firmicutes species belonging to the dominant human colonic microbiota ('Ruminococcus bicirculans') reveals two chromosomes and a selective capacity to utilize plant glucans.</title>
        <authorList>
            <consortium name="NISC Comparative Sequencing Program"/>
            <person name="Wegmann U."/>
            <person name="Louis P."/>
            <person name="Goesmann A."/>
            <person name="Henrissat B."/>
            <person name="Duncan S.H."/>
            <person name="Flint H.J."/>
        </authorList>
    </citation>
    <scope>NUCLEOTIDE SEQUENCE</scope>
    <source>
        <strain evidence="3">CGMCC 1.8884</strain>
    </source>
</reference>
<dbReference type="CDD" id="cd05269">
    <property type="entry name" value="TMR_SDR_a"/>
    <property type="match status" value="1"/>
</dbReference>
<dbReference type="PANTHER" id="PTHR47129">
    <property type="entry name" value="QUINONE OXIDOREDUCTASE 2"/>
    <property type="match status" value="1"/>
</dbReference>
<organism evidence="2 5">
    <name type="scientific">Deinococcus wulumuqiensis</name>
    <dbReference type="NCBI Taxonomy" id="980427"/>
    <lineage>
        <taxon>Bacteria</taxon>
        <taxon>Thermotogati</taxon>
        <taxon>Deinococcota</taxon>
        <taxon>Deinococci</taxon>
        <taxon>Deinococcales</taxon>
        <taxon>Deinococcaceae</taxon>
        <taxon>Deinococcus</taxon>
    </lineage>
</organism>
<dbReference type="Pfam" id="PF13460">
    <property type="entry name" value="NAD_binding_10"/>
    <property type="match status" value="1"/>
</dbReference>
<protein>
    <submittedName>
        <fullName evidence="2">NAD(P)-dependent oxidoreductase</fullName>
    </submittedName>
</protein>
<evidence type="ECO:0000313" key="5">
    <source>
        <dbReference type="Proteomes" id="UP000652720"/>
    </source>
</evidence>
<dbReference type="EMBL" id="BMMA01000007">
    <property type="protein sequence ID" value="GGI78905.1"/>
    <property type="molecule type" value="Genomic_DNA"/>
</dbReference>
<dbReference type="PANTHER" id="PTHR47129:SF1">
    <property type="entry name" value="NMRA-LIKE DOMAIN-CONTAINING PROTEIN"/>
    <property type="match status" value="1"/>
</dbReference>
<dbReference type="InterPro" id="IPR016040">
    <property type="entry name" value="NAD(P)-bd_dom"/>
</dbReference>
<dbReference type="Gene3D" id="3.90.25.10">
    <property type="entry name" value="UDP-galactose 4-epimerase, domain 1"/>
    <property type="match status" value="1"/>
</dbReference>
<reference evidence="2" key="2">
    <citation type="journal article" date="2014" name="Int. J. Syst. Evol. Microbiol.">
        <title>Complete genome sequence of Corynebacterium casei LMG S-19264T (=DSM 44701T), isolated from a smear-ripened cheese.</title>
        <authorList>
            <consortium name="US DOE Joint Genome Institute (JGI-PGF)"/>
            <person name="Walter F."/>
            <person name="Albersmeier A."/>
            <person name="Kalinowski J."/>
            <person name="Ruckert C."/>
        </authorList>
    </citation>
    <scope>NUCLEOTIDE SEQUENCE</scope>
    <source>
        <strain evidence="2">CGMCC 1.8885</strain>
    </source>
</reference>
<evidence type="ECO:0000313" key="2">
    <source>
        <dbReference type="EMBL" id="GGI78905.1"/>
    </source>
</evidence>
<dbReference type="InterPro" id="IPR052718">
    <property type="entry name" value="NmrA-type_oxidoreductase"/>
</dbReference>
<keyword evidence="4" id="KW-1185">Reference proteome</keyword>
<dbReference type="AlphaFoldDB" id="A0AAV4K6M9"/>
<name>A0AAV4K6M9_9DEIO</name>
<accession>A0AAV4K6M9</accession>
<dbReference type="InterPro" id="IPR036291">
    <property type="entry name" value="NAD(P)-bd_dom_sf"/>
</dbReference>
<dbReference type="RefSeq" id="WP_017870324.1">
    <property type="nucleotide sequence ID" value="NZ_BMLZ01000023.1"/>
</dbReference>